<evidence type="ECO:0000256" key="1">
    <source>
        <dbReference type="ARBA" id="ARBA00022553"/>
    </source>
</evidence>
<evidence type="ECO:0000259" key="6">
    <source>
        <dbReference type="PROSITE" id="PS50043"/>
    </source>
</evidence>
<dbReference type="PANTHER" id="PTHR43214:SF24">
    <property type="entry name" value="TRANSCRIPTIONAL REGULATORY PROTEIN NARL-RELATED"/>
    <property type="match status" value="1"/>
</dbReference>
<feature type="modified residue" description="4-aspartylphosphate" evidence="5">
    <location>
        <position position="68"/>
    </location>
</feature>
<dbReference type="InterPro" id="IPR001789">
    <property type="entry name" value="Sig_transdc_resp-reg_receiver"/>
</dbReference>
<evidence type="ECO:0000259" key="7">
    <source>
        <dbReference type="PROSITE" id="PS50110"/>
    </source>
</evidence>
<evidence type="ECO:0000256" key="3">
    <source>
        <dbReference type="ARBA" id="ARBA00023125"/>
    </source>
</evidence>
<keyword evidence="4" id="KW-0804">Transcription</keyword>
<accession>A0ABQ6HMZ8</accession>
<dbReference type="CDD" id="cd06170">
    <property type="entry name" value="LuxR_C_like"/>
    <property type="match status" value="1"/>
</dbReference>
<keyword evidence="1 5" id="KW-0597">Phosphoprotein</keyword>
<evidence type="ECO:0000313" key="8">
    <source>
        <dbReference type="EMBL" id="GMA19828.1"/>
    </source>
</evidence>
<reference evidence="9" key="1">
    <citation type="journal article" date="2019" name="Int. J. Syst. Evol. Microbiol.">
        <title>The Global Catalogue of Microorganisms (GCM) 10K type strain sequencing project: providing services to taxonomists for standard genome sequencing and annotation.</title>
        <authorList>
            <consortium name="The Broad Institute Genomics Platform"/>
            <consortium name="The Broad Institute Genome Sequencing Center for Infectious Disease"/>
            <person name="Wu L."/>
            <person name="Ma J."/>
        </authorList>
    </citation>
    <scope>NUCLEOTIDE SEQUENCE [LARGE SCALE GENOMIC DNA]</scope>
    <source>
        <strain evidence="9">NBRC 105830</strain>
    </source>
</reference>
<dbReference type="PANTHER" id="PTHR43214">
    <property type="entry name" value="TWO-COMPONENT RESPONSE REGULATOR"/>
    <property type="match status" value="1"/>
</dbReference>
<proteinExistence type="predicted"/>
<gene>
    <name evidence="8" type="ORF">GCM10025862_18490</name>
</gene>
<feature type="domain" description="HTH luxR-type" evidence="6">
    <location>
        <begin position="150"/>
        <end position="215"/>
    </location>
</feature>
<dbReference type="InterPro" id="IPR000792">
    <property type="entry name" value="Tscrpt_reg_LuxR_C"/>
</dbReference>
<sequence length="217" mass="23300">MNADRQAPRPLRVVIVDDHPVVRDGLRGMFAREDRIEVVGEAAGGPEAVALVTALTARGTGPDVVLMDLRMPRGDGITAIRELRDRDRARPRILVLTTYDTDRDIVAAMSAGADGYLLKDTRRGELVQAVLDLCAGRTALAPGALDVLTGRRVDAELTAREAEVLRVIARGGTNRSAAEHLLVSEATVKTHLVHAYAKLGVGDRAAAVRVAYERGLL</sequence>
<dbReference type="GO" id="GO:0003677">
    <property type="term" value="F:DNA binding"/>
    <property type="evidence" value="ECO:0007669"/>
    <property type="project" value="UniProtKB-KW"/>
</dbReference>
<comment type="caution">
    <text evidence="8">The sequence shown here is derived from an EMBL/GenBank/DDBJ whole genome shotgun (WGS) entry which is preliminary data.</text>
</comment>
<dbReference type="EMBL" id="BSUJ01000001">
    <property type="protein sequence ID" value="GMA19828.1"/>
    <property type="molecule type" value="Genomic_DNA"/>
</dbReference>
<dbReference type="SMART" id="SM00448">
    <property type="entry name" value="REC"/>
    <property type="match status" value="1"/>
</dbReference>
<dbReference type="Pfam" id="PF00196">
    <property type="entry name" value="GerE"/>
    <property type="match status" value="1"/>
</dbReference>
<organism evidence="8 9">
    <name type="scientific">Arsenicicoccus piscis</name>
    <dbReference type="NCBI Taxonomy" id="673954"/>
    <lineage>
        <taxon>Bacteria</taxon>
        <taxon>Bacillati</taxon>
        <taxon>Actinomycetota</taxon>
        <taxon>Actinomycetes</taxon>
        <taxon>Micrococcales</taxon>
        <taxon>Intrasporangiaceae</taxon>
        <taxon>Arsenicicoccus</taxon>
    </lineage>
</organism>
<evidence type="ECO:0000313" key="9">
    <source>
        <dbReference type="Proteomes" id="UP001157109"/>
    </source>
</evidence>
<feature type="domain" description="Response regulatory" evidence="7">
    <location>
        <begin position="12"/>
        <end position="134"/>
    </location>
</feature>
<dbReference type="Gene3D" id="3.40.50.2300">
    <property type="match status" value="1"/>
</dbReference>
<dbReference type="CDD" id="cd17535">
    <property type="entry name" value="REC_NarL-like"/>
    <property type="match status" value="1"/>
</dbReference>
<keyword evidence="9" id="KW-1185">Reference proteome</keyword>
<protein>
    <submittedName>
        <fullName evidence="8">DNA-binding response regulator</fullName>
    </submittedName>
</protein>
<dbReference type="PROSITE" id="PS50043">
    <property type="entry name" value="HTH_LUXR_2"/>
    <property type="match status" value="1"/>
</dbReference>
<dbReference type="InterPro" id="IPR058245">
    <property type="entry name" value="NreC/VraR/RcsB-like_REC"/>
</dbReference>
<dbReference type="PRINTS" id="PR00038">
    <property type="entry name" value="HTHLUXR"/>
</dbReference>
<dbReference type="Proteomes" id="UP001157109">
    <property type="component" value="Unassembled WGS sequence"/>
</dbReference>
<keyword evidence="3 8" id="KW-0238">DNA-binding</keyword>
<dbReference type="Pfam" id="PF00072">
    <property type="entry name" value="Response_reg"/>
    <property type="match status" value="1"/>
</dbReference>
<evidence type="ECO:0000256" key="4">
    <source>
        <dbReference type="ARBA" id="ARBA00023163"/>
    </source>
</evidence>
<dbReference type="RefSeq" id="WP_241445924.1">
    <property type="nucleotide sequence ID" value="NZ_BSUJ01000001.1"/>
</dbReference>
<dbReference type="InterPro" id="IPR011006">
    <property type="entry name" value="CheY-like_superfamily"/>
</dbReference>
<dbReference type="SUPFAM" id="SSF52172">
    <property type="entry name" value="CheY-like"/>
    <property type="match status" value="1"/>
</dbReference>
<keyword evidence="2" id="KW-0805">Transcription regulation</keyword>
<dbReference type="SUPFAM" id="SSF46894">
    <property type="entry name" value="C-terminal effector domain of the bipartite response regulators"/>
    <property type="match status" value="1"/>
</dbReference>
<dbReference type="InterPro" id="IPR039420">
    <property type="entry name" value="WalR-like"/>
</dbReference>
<dbReference type="PROSITE" id="PS50110">
    <property type="entry name" value="RESPONSE_REGULATORY"/>
    <property type="match status" value="1"/>
</dbReference>
<dbReference type="SMART" id="SM00421">
    <property type="entry name" value="HTH_LUXR"/>
    <property type="match status" value="1"/>
</dbReference>
<evidence type="ECO:0000256" key="2">
    <source>
        <dbReference type="ARBA" id="ARBA00023015"/>
    </source>
</evidence>
<name>A0ABQ6HMZ8_9MICO</name>
<evidence type="ECO:0000256" key="5">
    <source>
        <dbReference type="PROSITE-ProRule" id="PRU00169"/>
    </source>
</evidence>
<dbReference type="InterPro" id="IPR016032">
    <property type="entry name" value="Sig_transdc_resp-reg_C-effctor"/>
</dbReference>